<keyword evidence="4" id="KW-0862">Zinc</keyword>
<comment type="similarity">
    <text evidence="6">Belongs to the BCD1 family.</text>
</comment>
<dbReference type="GO" id="GO:0005634">
    <property type="term" value="C:nucleus"/>
    <property type="evidence" value="ECO:0007669"/>
    <property type="project" value="TreeGrafter"/>
</dbReference>
<dbReference type="OrthoDB" id="272357at2759"/>
<dbReference type="AlphaFoldDB" id="A0A369JS38"/>
<feature type="compositionally biased region" description="Acidic residues" evidence="8">
    <location>
        <begin position="376"/>
        <end position="397"/>
    </location>
</feature>
<protein>
    <submittedName>
        <fullName evidence="10">Box C/D snoRNA protein 1</fullName>
    </submittedName>
</protein>
<evidence type="ECO:0000313" key="10">
    <source>
        <dbReference type="EMBL" id="RDB23185.1"/>
    </source>
</evidence>
<dbReference type="Gene3D" id="3.30.60.190">
    <property type="match status" value="1"/>
</dbReference>
<feature type="compositionally biased region" description="Acidic residues" evidence="8">
    <location>
        <begin position="425"/>
        <end position="437"/>
    </location>
</feature>
<dbReference type="FunCoup" id="A0A369JS38">
    <property type="interactions" value="16"/>
</dbReference>
<evidence type="ECO:0000256" key="3">
    <source>
        <dbReference type="ARBA" id="ARBA00022771"/>
    </source>
</evidence>
<evidence type="ECO:0000256" key="1">
    <source>
        <dbReference type="ARBA" id="ARBA00022553"/>
    </source>
</evidence>
<keyword evidence="11" id="KW-1185">Reference proteome</keyword>
<dbReference type="InterPro" id="IPR007529">
    <property type="entry name" value="Znf_HIT"/>
</dbReference>
<reference evidence="10" key="1">
    <citation type="submission" date="2018-04" db="EMBL/GenBank/DDBJ databases">
        <title>Whole genome sequencing of Hypsizygus marmoreus.</title>
        <authorList>
            <person name="Choi I.-G."/>
            <person name="Min B."/>
            <person name="Kim J.-G."/>
            <person name="Kim S."/>
            <person name="Oh Y.-L."/>
            <person name="Kong W.-S."/>
            <person name="Park H."/>
            <person name="Jeong J."/>
            <person name="Song E.-S."/>
        </authorList>
    </citation>
    <scope>NUCLEOTIDE SEQUENCE [LARGE SCALE GENOMIC DNA]</scope>
    <source>
        <strain evidence="10">51987-8</strain>
    </source>
</reference>
<dbReference type="CDD" id="cd23023">
    <property type="entry name" value="zf-HIT_BCD1"/>
    <property type="match status" value="1"/>
</dbReference>
<feature type="domain" description="HIT-type" evidence="9">
    <location>
        <begin position="25"/>
        <end position="59"/>
    </location>
</feature>
<keyword evidence="3 7" id="KW-0863">Zinc-finger</keyword>
<dbReference type="InterPro" id="IPR051639">
    <property type="entry name" value="BCD1"/>
</dbReference>
<feature type="region of interest" description="Disordered" evidence="8">
    <location>
        <begin position="372"/>
        <end position="397"/>
    </location>
</feature>
<comment type="caution">
    <text evidence="10">The sequence shown here is derived from an EMBL/GenBank/DDBJ whole genome shotgun (WGS) entry which is preliminary data.</text>
</comment>
<dbReference type="Pfam" id="PF25790">
    <property type="entry name" value="BCD1"/>
    <property type="match status" value="1"/>
</dbReference>
<evidence type="ECO:0000259" key="9">
    <source>
        <dbReference type="PROSITE" id="PS51083"/>
    </source>
</evidence>
<proteinExistence type="inferred from homology"/>
<organism evidence="10 11">
    <name type="scientific">Hypsizygus marmoreus</name>
    <name type="common">White beech mushroom</name>
    <name type="synonym">Agaricus marmoreus</name>
    <dbReference type="NCBI Taxonomy" id="39966"/>
    <lineage>
        <taxon>Eukaryota</taxon>
        <taxon>Fungi</taxon>
        <taxon>Dikarya</taxon>
        <taxon>Basidiomycota</taxon>
        <taxon>Agaricomycotina</taxon>
        <taxon>Agaricomycetes</taxon>
        <taxon>Agaricomycetidae</taxon>
        <taxon>Agaricales</taxon>
        <taxon>Tricholomatineae</taxon>
        <taxon>Lyophyllaceae</taxon>
        <taxon>Hypsizygus</taxon>
    </lineage>
</organism>
<feature type="region of interest" description="Disordered" evidence="8">
    <location>
        <begin position="413"/>
        <end position="437"/>
    </location>
</feature>
<keyword evidence="2" id="KW-0479">Metal-binding</keyword>
<dbReference type="GO" id="GO:0070761">
    <property type="term" value="C:pre-snoRNP complex"/>
    <property type="evidence" value="ECO:0007669"/>
    <property type="project" value="TreeGrafter"/>
</dbReference>
<sequence length="437" mass="48073">MADALLPSNPPPPEASTSAPLRQLCSICNHKYSIYTCPRCLTRTCSLPCSNSHKSATGCTGERDKVAYVPMNKYGWGTMMNDYVFLEDVGRRVGGWGKEIVSGGFDMRATTRGGAGRGRGDRGRGRGRARGVGTTKRDILKIQLEARDIDMELLPMGMERRKLNQSYWEPKNHAAFLTIEFKFHPPKDPLAPSSQLPDPPFVLLTHRNSINTSLLSLVKSVSERAKARKDNPAPQWITRFLSPDADDPDSFTLPQFVMPAQIDPRSAAMIPKSQAKTAYYRFDPSKTLMGLLRNTHFVEYPTIELWEEFSGTVVDVEGAVTQQPEGERAPKRRKLSGKAGKKTISGLLGGYGSEGDEEEEKEAQNGLTLLTGYAGSDDEASLGGDEEASDGDADEDIEIDPAVLLELMRQAQGSEKWAEHVGGDDMVDWGDSEEDEP</sequence>
<evidence type="ECO:0000256" key="8">
    <source>
        <dbReference type="SAM" id="MobiDB-lite"/>
    </source>
</evidence>
<dbReference type="EMBL" id="LUEZ02000047">
    <property type="protein sequence ID" value="RDB23185.1"/>
    <property type="molecule type" value="Genomic_DNA"/>
</dbReference>
<dbReference type="STRING" id="39966.A0A369JS38"/>
<gene>
    <name evidence="10" type="primary">ZNHIT6</name>
    <name evidence="10" type="ORF">Hypma_009639</name>
</gene>
<dbReference type="PROSITE" id="PS51083">
    <property type="entry name" value="ZF_HIT"/>
    <property type="match status" value="1"/>
</dbReference>
<evidence type="ECO:0000256" key="7">
    <source>
        <dbReference type="PROSITE-ProRule" id="PRU00453"/>
    </source>
</evidence>
<evidence type="ECO:0000313" key="11">
    <source>
        <dbReference type="Proteomes" id="UP000076154"/>
    </source>
</evidence>
<dbReference type="SUPFAM" id="SSF144232">
    <property type="entry name" value="HIT/MYND zinc finger-like"/>
    <property type="match status" value="1"/>
</dbReference>
<evidence type="ECO:0000256" key="5">
    <source>
        <dbReference type="ARBA" id="ARBA00049598"/>
    </source>
</evidence>
<evidence type="ECO:0000256" key="4">
    <source>
        <dbReference type="ARBA" id="ARBA00022833"/>
    </source>
</evidence>
<name>A0A369JS38_HYPMA</name>
<comment type="function">
    <text evidence="5">Required for box C/D snoRNAs accumulation involved in snoRNA processing, snoRNA transport to the nucleolus and ribosome biogenesis.</text>
</comment>
<dbReference type="GO" id="GO:0008270">
    <property type="term" value="F:zinc ion binding"/>
    <property type="evidence" value="ECO:0007669"/>
    <property type="project" value="UniProtKB-UniRule"/>
</dbReference>
<dbReference type="PANTHER" id="PTHR13483:SF3">
    <property type="entry name" value="BOX C_D SNORNA PROTEIN 1"/>
    <property type="match status" value="1"/>
</dbReference>
<dbReference type="Pfam" id="PF04438">
    <property type="entry name" value="zf-HIT"/>
    <property type="match status" value="1"/>
</dbReference>
<evidence type="ECO:0000256" key="6">
    <source>
        <dbReference type="ARBA" id="ARBA00049654"/>
    </source>
</evidence>
<evidence type="ECO:0000256" key="2">
    <source>
        <dbReference type="ARBA" id="ARBA00022723"/>
    </source>
</evidence>
<dbReference type="Proteomes" id="UP000076154">
    <property type="component" value="Unassembled WGS sequence"/>
</dbReference>
<dbReference type="InterPro" id="IPR057721">
    <property type="entry name" value="BCD1_alpha/beta"/>
</dbReference>
<feature type="region of interest" description="Disordered" evidence="8">
    <location>
        <begin position="107"/>
        <end position="132"/>
    </location>
</feature>
<accession>A0A369JS38</accession>
<keyword evidence="1" id="KW-0597">Phosphoprotein</keyword>
<dbReference type="GO" id="GO:0048254">
    <property type="term" value="P:snoRNA localization"/>
    <property type="evidence" value="ECO:0007669"/>
    <property type="project" value="TreeGrafter"/>
</dbReference>
<dbReference type="PANTHER" id="PTHR13483">
    <property type="entry name" value="BOX C_D SNORNA PROTEIN 1-RELATED"/>
    <property type="match status" value="1"/>
</dbReference>
<dbReference type="InParanoid" id="A0A369JS38"/>
<dbReference type="GO" id="GO:0000463">
    <property type="term" value="P:maturation of LSU-rRNA from tricistronic rRNA transcript (SSU-rRNA, 5.8S rRNA, LSU-rRNA)"/>
    <property type="evidence" value="ECO:0007669"/>
    <property type="project" value="TreeGrafter"/>
</dbReference>
<dbReference type="GO" id="GO:0000492">
    <property type="term" value="P:box C/D snoRNP assembly"/>
    <property type="evidence" value="ECO:0007669"/>
    <property type="project" value="TreeGrafter"/>
</dbReference>